<accession>D9XQJ7</accession>
<dbReference type="SMART" id="SM00421">
    <property type="entry name" value="HTH_LUXR"/>
    <property type="match status" value="1"/>
</dbReference>
<keyword evidence="3" id="KW-0804">Transcription</keyword>
<keyword evidence="6" id="KW-1185">Reference proteome</keyword>
<dbReference type="Proteomes" id="UP000002968">
    <property type="component" value="Unassembled WGS sequence"/>
</dbReference>
<evidence type="ECO:0000256" key="3">
    <source>
        <dbReference type="ARBA" id="ARBA00023163"/>
    </source>
</evidence>
<dbReference type="EMBL" id="GG657758">
    <property type="protein sequence ID" value="EFL38191.1"/>
    <property type="molecule type" value="Genomic_DNA"/>
</dbReference>
<dbReference type="PANTHER" id="PTHR44688">
    <property type="entry name" value="DNA-BINDING TRANSCRIPTIONAL ACTIVATOR DEVR_DOSR"/>
    <property type="match status" value="1"/>
</dbReference>
<dbReference type="AlphaFoldDB" id="D9XQJ7"/>
<gene>
    <name evidence="5" type="ORF">SSRG_00995</name>
</gene>
<dbReference type="InterPro" id="IPR000792">
    <property type="entry name" value="Tscrpt_reg_LuxR_C"/>
</dbReference>
<dbReference type="STRING" id="467200.SSRG_00995"/>
<keyword evidence="2" id="KW-0238">DNA-binding</keyword>
<organism evidence="5 6">
    <name type="scientific">Streptomyces griseoflavus Tu4000</name>
    <dbReference type="NCBI Taxonomy" id="467200"/>
    <lineage>
        <taxon>Bacteria</taxon>
        <taxon>Bacillati</taxon>
        <taxon>Actinomycetota</taxon>
        <taxon>Actinomycetes</taxon>
        <taxon>Kitasatosporales</taxon>
        <taxon>Streptomycetaceae</taxon>
        <taxon>Streptomyces</taxon>
    </lineage>
</organism>
<name>D9XQJ7_9ACTN</name>
<dbReference type="PROSITE" id="PS50043">
    <property type="entry name" value="HTH_LUXR_2"/>
    <property type="match status" value="1"/>
</dbReference>
<dbReference type="PRINTS" id="PR00038">
    <property type="entry name" value="HTHLUXR"/>
</dbReference>
<dbReference type="HOGENOM" id="CLU_006850_2_1_11"/>
<dbReference type="Gene3D" id="1.10.10.10">
    <property type="entry name" value="Winged helix-like DNA-binding domain superfamily/Winged helix DNA-binding domain"/>
    <property type="match status" value="1"/>
</dbReference>
<evidence type="ECO:0000313" key="5">
    <source>
        <dbReference type="EMBL" id="EFL38191.1"/>
    </source>
</evidence>
<dbReference type="GO" id="GO:0006355">
    <property type="term" value="P:regulation of DNA-templated transcription"/>
    <property type="evidence" value="ECO:0007669"/>
    <property type="project" value="InterPro"/>
</dbReference>
<dbReference type="InterPro" id="IPR016032">
    <property type="entry name" value="Sig_transdc_resp-reg_C-effctor"/>
</dbReference>
<dbReference type="Pfam" id="PF00196">
    <property type="entry name" value="GerE"/>
    <property type="match status" value="1"/>
</dbReference>
<keyword evidence="1" id="KW-0805">Transcription regulation</keyword>
<dbReference type="PANTHER" id="PTHR44688:SF16">
    <property type="entry name" value="DNA-BINDING TRANSCRIPTIONAL ACTIVATOR DEVR_DOSR"/>
    <property type="match status" value="1"/>
</dbReference>
<evidence type="ECO:0000256" key="2">
    <source>
        <dbReference type="ARBA" id="ARBA00023125"/>
    </source>
</evidence>
<sequence>MVDRLLHVLFSCASVIGVGVMPVRPTVACRESGALSDVAIRQWVPGKLNEDSRRKVLSDILGADVGPEVIDFAAGAGGDPHLLAEFTLGLAEEGLVERRDGVVRLTARRIPHRVLAAVSSQLGELSPTCQQFLKVAAVLGRSFMLEDVSRMLDRSSASLLAPLEEALVSGFVIEAEHRLAFQGEFQFHGVFASIPTPARGALQREAMGASVQCVPHDGERIAAPGRPGEARHAVEEGGDGPFSRAHGLIMRGQALDGIRVAESLLAGAGISQAVRFDAEASLILGSFLLGKDEAVGLSEDILRERGTGPGDVAAMMALATLSNVRWRAGELSEGLSLGRAAVRYADEVDPVWRMHFQLALAGKFANLREFARAESLMDDADAGLRGLFPPVWTAGPAAMRARVFLQSKRLSEARQQAEAATAAWEREAVPMLRPLASSVLGTISLYLGDLPAAIGHVERMHADLAGCQAVLQSAQYAWTDILVTARKDGPRAAVELLTGTYGHLPTQRSLYIEDPSSAAFLVRLARDVGDDDLKRSVLDTVDGLAADNPDFSIVGLTAMHANALAESDTATLAHIIVESPDPVSVALATEELARLYAAQTPARWRKSISEPSEEGSSPQMFTCWSRLSEMEQRISYLVSVGLTNRQIARRVHLSAHTVNYHLRKIYRKLGINTRVELARQAATYSSGAAVYSMDGDENAP</sequence>
<evidence type="ECO:0000256" key="1">
    <source>
        <dbReference type="ARBA" id="ARBA00023015"/>
    </source>
</evidence>
<dbReference type="eggNOG" id="COG2909">
    <property type="taxonomic scope" value="Bacteria"/>
</dbReference>
<dbReference type="SUPFAM" id="SSF46894">
    <property type="entry name" value="C-terminal effector domain of the bipartite response regulators"/>
    <property type="match status" value="1"/>
</dbReference>
<reference evidence="5" key="1">
    <citation type="submission" date="2009-02" db="EMBL/GenBank/DDBJ databases">
        <title>Annotation of Streptomyces griseoflavus strain Tu4000.</title>
        <authorList>
            <consortium name="The Broad Institute Genome Sequencing Platform"/>
            <consortium name="Broad Institute Microbial Sequencing Center"/>
            <person name="Fischbach M."/>
            <person name="Godfrey P."/>
            <person name="Ward D."/>
            <person name="Young S."/>
            <person name="Zeng Q."/>
            <person name="Koehrsen M."/>
            <person name="Alvarado L."/>
            <person name="Berlin A.M."/>
            <person name="Bochicchio J."/>
            <person name="Borenstein D."/>
            <person name="Chapman S.B."/>
            <person name="Chen Z."/>
            <person name="Engels R."/>
            <person name="Freedman E."/>
            <person name="Gellesch M."/>
            <person name="Goldberg J."/>
            <person name="Griggs A."/>
            <person name="Gujja S."/>
            <person name="Heilman E.R."/>
            <person name="Heiman D.I."/>
            <person name="Hepburn T.A."/>
            <person name="Howarth C."/>
            <person name="Jen D."/>
            <person name="Larson L."/>
            <person name="Lewis B."/>
            <person name="Mehta T."/>
            <person name="Park D."/>
            <person name="Pearson M."/>
            <person name="Richards J."/>
            <person name="Roberts A."/>
            <person name="Saif S."/>
            <person name="Shea T.D."/>
            <person name="Shenoy N."/>
            <person name="Sisk P."/>
            <person name="Stolte C."/>
            <person name="Sykes S.N."/>
            <person name="Thomson T."/>
            <person name="Walk T."/>
            <person name="White J."/>
            <person name="Yandava C."/>
            <person name="Straight P."/>
            <person name="Clardy J."/>
            <person name="Hung D."/>
            <person name="Kolter R."/>
            <person name="Mekalanos J."/>
            <person name="Walker S."/>
            <person name="Walsh C.T."/>
            <person name="Wieland-Brown L.C."/>
            <person name="Haas B."/>
            <person name="Nusbaum C."/>
            <person name="Birren B."/>
        </authorList>
    </citation>
    <scope>NUCLEOTIDE SEQUENCE [LARGE SCALE GENOMIC DNA]</scope>
    <source>
        <strain evidence="5">Tu4000</strain>
    </source>
</reference>
<dbReference type="GO" id="GO:0003677">
    <property type="term" value="F:DNA binding"/>
    <property type="evidence" value="ECO:0007669"/>
    <property type="project" value="UniProtKB-KW"/>
</dbReference>
<evidence type="ECO:0000313" key="6">
    <source>
        <dbReference type="Proteomes" id="UP000002968"/>
    </source>
</evidence>
<dbReference type="InterPro" id="IPR036388">
    <property type="entry name" value="WH-like_DNA-bd_sf"/>
</dbReference>
<dbReference type="CDD" id="cd06170">
    <property type="entry name" value="LuxR_C_like"/>
    <property type="match status" value="1"/>
</dbReference>
<proteinExistence type="predicted"/>
<protein>
    <submittedName>
        <fullName evidence="5">PE-PGRS family protein</fullName>
    </submittedName>
</protein>
<evidence type="ECO:0000259" key="4">
    <source>
        <dbReference type="PROSITE" id="PS50043"/>
    </source>
</evidence>
<feature type="domain" description="HTH luxR-type" evidence="4">
    <location>
        <begin position="620"/>
        <end position="685"/>
    </location>
</feature>